<proteinExistence type="predicted"/>
<sequence length="191" mass="21561">MVAAEINEGKGCTEDKCAWNNVYSRPDLYKKIEELGYVRKSKLPSIRQPTEQDICEILFKNAEMPGPPPAASLVEDGCELYIPPALKVILPKPFSTLFDKNLVGSNLPELIEKGISVYSQITITKEQVDAICSLTRNQSSSKYWQRYRGFRVTASIFKQVTKTSIERISPSLLKQCCYPSAYNFSTDATRY</sequence>
<organism evidence="1 2">
    <name type="scientific">Daphnia magna</name>
    <dbReference type="NCBI Taxonomy" id="35525"/>
    <lineage>
        <taxon>Eukaryota</taxon>
        <taxon>Metazoa</taxon>
        <taxon>Ecdysozoa</taxon>
        <taxon>Arthropoda</taxon>
        <taxon>Crustacea</taxon>
        <taxon>Branchiopoda</taxon>
        <taxon>Diplostraca</taxon>
        <taxon>Cladocera</taxon>
        <taxon>Anomopoda</taxon>
        <taxon>Daphniidae</taxon>
        <taxon>Daphnia</taxon>
    </lineage>
</organism>
<dbReference type="EMBL" id="LRGB01000232">
    <property type="protein sequence ID" value="KZS20302.1"/>
    <property type="molecule type" value="Genomic_DNA"/>
</dbReference>
<accession>A0A162R839</accession>
<comment type="caution">
    <text evidence="1">The sequence shown here is derived from an EMBL/GenBank/DDBJ whole genome shotgun (WGS) entry which is preliminary data.</text>
</comment>
<dbReference type="AlphaFoldDB" id="A0A162R839"/>
<evidence type="ECO:0000313" key="2">
    <source>
        <dbReference type="Proteomes" id="UP000076858"/>
    </source>
</evidence>
<dbReference type="STRING" id="35525.A0A162R839"/>
<evidence type="ECO:0000313" key="1">
    <source>
        <dbReference type="EMBL" id="KZS20302.1"/>
    </source>
</evidence>
<reference evidence="1 2" key="1">
    <citation type="submission" date="2016-03" db="EMBL/GenBank/DDBJ databases">
        <title>EvidentialGene: Evidence-directed Construction of Genes on Genomes.</title>
        <authorList>
            <person name="Gilbert D.G."/>
            <person name="Choi J.-H."/>
            <person name="Mockaitis K."/>
            <person name="Colbourne J."/>
            <person name="Pfrender M."/>
        </authorList>
    </citation>
    <scope>NUCLEOTIDE SEQUENCE [LARGE SCALE GENOMIC DNA]</scope>
    <source>
        <strain evidence="1 2">Xinb3</strain>
        <tissue evidence="1">Complete organism</tissue>
    </source>
</reference>
<dbReference type="PANTHER" id="PTHR47526:SF3">
    <property type="entry name" value="PHD-TYPE DOMAIN-CONTAINING PROTEIN"/>
    <property type="match status" value="1"/>
</dbReference>
<protein>
    <submittedName>
        <fullName evidence="1">Uncharacterized protein</fullName>
    </submittedName>
</protein>
<dbReference type="OrthoDB" id="5918941at2759"/>
<dbReference type="Proteomes" id="UP000076858">
    <property type="component" value="Unassembled WGS sequence"/>
</dbReference>
<name>A0A162R839_9CRUS</name>
<dbReference type="PANTHER" id="PTHR47526">
    <property type="entry name" value="ATP-DEPENDENT DNA HELICASE"/>
    <property type="match status" value="1"/>
</dbReference>
<keyword evidence="2" id="KW-1185">Reference proteome</keyword>
<gene>
    <name evidence="1" type="ORF">APZ42_013052</name>
</gene>